<protein>
    <recommendedName>
        <fullName evidence="6">Nitrate regulatory gene2 protein</fullName>
    </recommendedName>
</protein>
<keyword evidence="5" id="KW-1185">Reference proteome</keyword>
<feature type="domain" description="DUF632" evidence="2">
    <location>
        <begin position="393"/>
        <end position="697"/>
    </location>
</feature>
<feature type="compositionally biased region" description="Low complexity" evidence="1">
    <location>
        <begin position="161"/>
        <end position="171"/>
    </location>
</feature>
<dbReference type="Proteomes" id="UP000886520">
    <property type="component" value="Chromosome 1"/>
</dbReference>
<feature type="domain" description="DUF630" evidence="3">
    <location>
        <begin position="1"/>
        <end position="59"/>
    </location>
</feature>
<reference evidence="4" key="1">
    <citation type="submission" date="2021-01" db="EMBL/GenBank/DDBJ databases">
        <title>Adiantum capillus-veneris genome.</title>
        <authorList>
            <person name="Fang Y."/>
            <person name="Liao Q."/>
        </authorList>
    </citation>
    <scope>NUCLEOTIDE SEQUENCE</scope>
    <source>
        <strain evidence="4">H3</strain>
        <tissue evidence="4">Leaf</tissue>
    </source>
</reference>
<dbReference type="Pfam" id="PF04783">
    <property type="entry name" value="DUF630"/>
    <property type="match status" value="1"/>
</dbReference>
<feature type="compositionally biased region" description="Polar residues" evidence="1">
    <location>
        <begin position="61"/>
        <end position="70"/>
    </location>
</feature>
<name>A0A9D4ZT03_ADICA</name>
<organism evidence="4 5">
    <name type="scientific">Adiantum capillus-veneris</name>
    <name type="common">Maidenhair fern</name>
    <dbReference type="NCBI Taxonomy" id="13818"/>
    <lineage>
        <taxon>Eukaryota</taxon>
        <taxon>Viridiplantae</taxon>
        <taxon>Streptophyta</taxon>
        <taxon>Embryophyta</taxon>
        <taxon>Tracheophyta</taxon>
        <taxon>Polypodiopsida</taxon>
        <taxon>Polypodiidae</taxon>
        <taxon>Polypodiales</taxon>
        <taxon>Pteridineae</taxon>
        <taxon>Pteridaceae</taxon>
        <taxon>Vittarioideae</taxon>
        <taxon>Adiantum</taxon>
    </lineage>
</organism>
<feature type="region of interest" description="Disordered" evidence="1">
    <location>
        <begin position="249"/>
        <end position="349"/>
    </location>
</feature>
<evidence type="ECO:0000313" key="4">
    <source>
        <dbReference type="EMBL" id="KAI5085046.1"/>
    </source>
</evidence>
<feature type="compositionally biased region" description="Basic and acidic residues" evidence="1">
    <location>
        <begin position="299"/>
        <end position="317"/>
    </location>
</feature>
<feature type="region of interest" description="Disordered" evidence="1">
    <location>
        <begin position="56"/>
        <end position="231"/>
    </location>
</feature>
<evidence type="ECO:0000256" key="1">
    <source>
        <dbReference type="SAM" id="MobiDB-lite"/>
    </source>
</evidence>
<evidence type="ECO:0008006" key="6">
    <source>
        <dbReference type="Google" id="ProtNLM"/>
    </source>
</evidence>
<comment type="caution">
    <text evidence="4">The sequence shown here is derived from an EMBL/GenBank/DDBJ whole genome shotgun (WGS) entry which is preliminary data.</text>
</comment>
<feature type="compositionally biased region" description="Low complexity" evidence="1">
    <location>
        <begin position="88"/>
        <end position="103"/>
    </location>
</feature>
<sequence>MGCATSRLDASDVILQCKERRRAIKDAVSRRQDFAIAHVAYIQALRNVGIALRRFSEGEVSETSPKSPSTPVLRLQEASRASTPVGALSPPCLHSSTTSSCSSSPPPTPPVSHSVPNGGAPTPIKAASPVPSPALPASASPPASSRASHFSQSSPPPLTQASSPSKSAADAAPPPYSINGMGSPDRASDFSPPFYSPRRDDADDYFMPYSPSQQHFIRSPPPMPSPSQHTSSWFMYDIFDAPPIPYNLLEQRRRKQGGGVEEYDDDDEVAAPPPAPDNNRVRKEEGIPDLEDIEGKEEEEVRSVKSVEKVKPVEEKAPPAVLDGKLDAAENPASVPAEGTPMEAPEETPNGKMVEPIVVAPSPEKEVVVEVEPKASPKKELAVVTTGQGRDLTGAVKHIHTHFARACRSGKDVSSMLETQMVYHHLGFVDVKDNTKVFNAITTHWSRKSSLAMRDAYDDNDTPECGMFGSHASTLERLYAWEKKLYDEVKAGEMIRIAFDRKCQQLHNLDAKGGDPAVIDKTRAALKKLDTRLIVAFRAIHLASMRIQKLTNEELYPQLAELLGGLLNMWQVMLECHKAQAAIAAEMQTIENSVAANEASEAHIKATSQLEYELEKWQTHFQLWTNAQKNYIQTLHAWLSKCHLEPERDSKGRAVSPHWSGKPAIFYLLSDWKEALLKLEEPQRAVDAIRDFSVVIHSLEVEQAGELDLKKNADRSARDLDHSSRSLRKLEGRYLEYKEAANADLANGSSKQVSVESRRAELDSRRSVVESEKKRHTEVMLDRKEKTLSRFRHHLPVVFESMASFAKEAVNTYEKLHPEKSMARENGVAHCHSDED</sequence>
<dbReference type="OrthoDB" id="1893612at2759"/>
<dbReference type="InterPro" id="IPR006867">
    <property type="entry name" value="DUF632"/>
</dbReference>
<evidence type="ECO:0000259" key="3">
    <source>
        <dbReference type="Pfam" id="PF04783"/>
    </source>
</evidence>
<proteinExistence type="predicted"/>
<feature type="compositionally biased region" description="Acidic residues" evidence="1">
    <location>
        <begin position="287"/>
        <end position="298"/>
    </location>
</feature>
<gene>
    <name evidence="4" type="ORF">GOP47_0001215</name>
</gene>
<dbReference type="AlphaFoldDB" id="A0A9D4ZT03"/>
<dbReference type="InterPro" id="IPR006868">
    <property type="entry name" value="DUF630"/>
</dbReference>
<accession>A0A9D4ZT03</accession>
<dbReference type="PANTHER" id="PTHR21450:SF23">
    <property type="entry name" value="PROTEIN ALTERED PHOSPHATE STARVATION RESPONSE 1"/>
    <property type="match status" value="1"/>
</dbReference>
<feature type="compositionally biased region" description="Low complexity" evidence="1">
    <location>
        <begin position="135"/>
        <end position="153"/>
    </location>
</feature>
<dbReference type="PANTHER" id="PTHR21450">
    <property type="entry name" value="PROTEIN ALTERED PHOSPHATE STARVATION RESPONSE 1"/>
    <property type="match status" value="1"/>
</dbReference>
<dbReference type="Pfam" id="PF04782">
    <property type="entry name" value="DUF632"/>
    <property type="match status" value="1"/>
</dbReference>
<evidence type="ECO:0000259" key="2">
    <source>
        <dbReference type="Pfam" id="PF04782"/>
    </source>
</evidence>
<dbReference type="EMBL" id="JABFUD020000001">
    <property type="protein sequence ID" value="KAI5085046.1"/>
    <property type="molecule type" value="Genomic_DNA"/>
</dbReference>
<evidence type="ECO:0000313" key="5">
    <source>
        <dbReference type="Proteomes" id="UP000886520"/>
    </source>
</evidence>